<dbReference type="InterPro" id="IPR056924">
    <property type="entry name" value="SH3_Tf2-1"/>
</dbReference>
<evidence type="ECO:0000256" key="1">
    <source>
        <dbReference type="SAM" id="MobiDB-lite"/>
    </source>
</evidence>
<dbReference type="SUPFAM" id="SSF56672">
    <property type="entry name" value="DNA/RNA polymerases"/>
    <property type="match status" value="1"/>
</dbReference>
<dbReference type="CDD" id="cd09272">
    <property type="entry name" value="RNase_HI_RT_Ty1"/>
    <property type="match status" value="1"/>
</dbReference>
<feature type="domain" description="Tf2-1-like SH3-like" evidence="3">
    <location>
        <begin position="1502"/>
        <end position="1548"/>
    </location>
</feature>
<sequence>MLSEANLATQLWAEAINTACYTQNSSLIVKRFRKTAYELFHNLGKFDSKSDDGIFLGYSSISKTYRVFNKRRQSIRETIHVRFDESGPTFPHPQDNSEINQWVDSFFQVPDIPIVDPSPQDLPDGFEEPPPPTQTSIPPVINATPITQVTPEPDQPTSSEDLSQPTSSEPGPTSSDLLPNPSSNEASTLGQAYQPPALRWTKHHPIDQVLGNLSSGVKTRRQSGNICLYVNFISENEPKEIDDALRDPVWVSAMQEEGIDYDETFAPVARLEAIRLFLAFAAHMNFNVFQMDIKNAFLNGKLNEEVYVAQPSGFVDPKFSDHVYKLNKALYGLKQAPRDWYDTLSTFLLSKGFERGKIDSTLFLKKYPKHILLVQIYVDDIIFGSTNPKLCQKTSDQAIWKGIFINQGKYVLDMLKKFDLTSCTPMKTPMAPPLSLDKDSNGKPIDVTLYRGMIGSLLYLTVSHPNIIYSTCLCARYQAEPKESHLTAIKRIFRYLKGTPNLGLWYSKDSGFDLTTYSDSDFAGCKIDRKSTTSGCHLLGGKLVSWTSKKQNSMSTSTAEAKYVAAGIFCAQVLWLRNQLQDYDIQLSKIPIYCDNTSAIAIANNPVLHSKTKHIEVRYHFIRDHVMNGDIELHFVPTEYQLTDLFTKPLDEVTLFSTYKIYVQNSNTDDSLQNGCYFKCFSRHTAKRLSNLSPICFRKPSRIPTGQSSEDCIHPESQTQQTTAPATIVHCHRGSGEKPKGKTAGGTLRNVLNIPGKKKYPLPPSKDEVFALLDSIGYRWPDKEGVVIKSSATVKKTGLNATFYYIWNTFGLCLTGKTGSTEQFPTTIQNMVFSALKRRKFDYVRHIWDDMERYSTDGMFNYAIGPKFLDQVLPHPDDVPLSAVLVLPGEQEQEMEKRIASPPVQGMFSFISSKPSSSHSLHAMSVANLVLTSPVAITLTHQKRPPPSGSSPPPQPKRTKSKATKKKGKGAATSKKYYLTLPQLFNRPSLLSKSSSPADTPAPPTTNEPEDVNYGSVTGDIIHFMENSISASTGAEVSRMTFSVTPLNHEAFPLNTVNPSSSQESSSRIQNDQSGPSEIIVLSSDDEFISDDFSTPPSSPRSPPSNSPRSEGENYPDTSVNMNRDGRLDAMIEELESTRVKIHLRTSWDSEFTYLSQEEYLESIKAQEELNKKKREAFLSTQATRKLAFDFVDEDDEISADPLLAQKAALKVFNRRTEEQAEEVKHGAKISGVTLNRTRGKRGAPGKTWITVKRSGVKDVQHTLDKLHRYNLSEWNEIRSLLHKANKNYRVEVEEVINGLIARIRRTTEIPDVLLQPPSALPKPPVRRSAGTSTRRYTPCVPRSGTSFRPTDLSMLDLSFPSGVTLSEGQVIKEPVHGICVSDNLNILRFQRFNELHKTPSDHLVSVLLTANKEKKDKDAKEFMRTVRSILNKRIADGETHLTIQVKEEEPEEDQEMNESVLKSTGPDHRSEDLLKTLRSYSRTISKVEELADDRNNMLSFKWGKLNPRYIGPFETIAQVGEVAYRLKLPERLQGIHDTFHVSNLRKCLADESAVVPLEDVTVDERLFYEEEPLQILDRKVKRLRNKKILLVRHKFHLTEVRQRSKYSQVQNRRASGTDDRGSAISTSTDDNFGVFARIFLVTCLAHEVGYSPTYFQGLGLVHVERCLLVG</sequence>
<feature type="domain" description="Reverse transcriptase Ty1/copia-type" evidence="2">
    <location>
        <begin position="254"/>
        <end position="391"/>
    </location>
</feature>
<dbReference type="PANTHER" id="PTHR11439:SF495">
    <property type="entry name" value="REVERSE TRANSCRIPTASE, RNA-DEPENDENT DNA POLYMERASE-RELATED"/>
    <property type="match status" value="1"/>
</dbReference>
<proteinExistence type="predicted"/>
<feature type="region of interest" description="Disordered" evidence="1">
    <location>
        <begin position="113"/>
        <end position="189"/>
    </location>
</feature>
<feature type="domain" description="Retroviral polymerase SH3-like" evidence="4">
    <location>
        <begin position="42"/>
        <end position="87"/>
    </location>
</feature>
<evidence type="ECO:0000259" key="3">
    <source>
        <dbReference type="Pfam" id="PF24626"/>
    </source>
</evidence>
<reference evidence="5" key="1">
    <citation type="submission" date="2023-03" db="EMBL/GenBank/DDBJ databases">
        <title>Chromosome-scale reference genome and RAD-based genetic map of yellow starthistle (Centaurea solstitialis) reveal putative structural variation and QTLs associated with invader traits.</title>
        <authorList>
            <person name="Reatini B."/>
            <person name="Cang F.A."/>
            <person name="Jiang Q."/>
            <person name="Mckibben M.T.W."/>
            <person name="Barker M.S."/>
            <person name="Rieseberg L.H."/>
            <person name="Dlugosch K.M."/>
        </authorList>
    </citation>
    <scope>NUCLEOTIDE SEQUENCE</scope>
    <source>
        <strain evidence="5">CAN-66</strain>
        <tissue evidence="5">Leaf</tissue>
    </source>
</reference>
<feature type="region of interest" description="Disordered" evidence="1">
    <location>
        <begin position="1088"/>
        <end position="1123"/>
    </location>
</feature>
<feature type="compositionally biased region" description="Polar residues" evidence="1">
    <location>
        <begin position="144"/>
        <end position="189"/>
    </location>
</feature>
<dbReference type="EMBL" id="JARYMX010000005">
    <property type="protein sequence ID" value="KAJ9547080.1"/>
    <property type="molecule type" value="Genomic_DNA"/>
</dbReference>
<keyword evidence="6" id="KW-1185">Reference proteome</keyword>
<dbReference type="Proteomes" id="UP001172457">
    <property type="component" value="Chromosome 5"/>
</dbReference>
<evidence type="ECO:0000259" key="4">
    <source>
        <dbReference type="Pfam" id="PF25597"/>
    </source>
</evidence>
<feature type="compositionally biased region" description="Basic residues" evidence="1">
    <location>
        <begin position="957"/>
        <end position="969"/>
    </location>
</feature>
<evidence type="ECO:0008006" key="7">
    <source>
        <dbReference type="Google" id="ProtNLM"/>
    </source>
</evidence>
<evidence type="ECO:0000259" key="2">
    <source>
        <dbReference type="Pfam" id="PF07727"/>
    </source>
</evidence>
<name>A0AA38SQN6_9ASTR</name>
<feature type="region of interest" description="Disordered" evidence="1">
    <location>
        <begin position="1053"/>
        <end position="1076"/>
    </location>
</feature>
<dbReference type="InterPro" id="IPR057670">
    <property type="entry name" value="SH3_retrovirus"/>
</dbReference>
<evidence type="ECO:0000313" key="6">
    <source>
        <dbReference type="Proteomes" id="UP001172457"/>
    </source>
</evidence>
<dbReference type="Pfam" id="PF24626">
    <property type="entry name" value="SH3_Tf2-1"/>
    <property type="match status" value="1"/>
</dbReference>
<gene>
    <name evidence="5" type="ORF">OSB04_019623</name>
</gene>
<feature type="compositionally biased region" description="Pro residues" evidence="1">
    <location>
        <begin position="945"/>
        <end position="956"/>
    </location>
</feature>
<comment type="caution">
    <text evidence="5">The sequence shown here is derived from an EMBL/GenBank/DDBJ whole genome shotgun (WGS) entry which is preliminary data.</text>
</comment>
<feature type="compositionally biased region" description="Pro residues" evidence="1">
    <location>
        <begin position="1097"/>
        <end position="1106"/>
    </location>
</feature>
<organism evidence="5 6">
    <name type="scientific">Centaurea solstitialis</name>
    <name type="common">yellow star-thistle</name>
    <dbReference type="NCBI Taxonomy" id="347529"/>
    <lineage>
        <taxon>Eukaryota</taxon>
        <taxon>Viridiplantae</taxon>
        <taxon>Streptophyta</taxon>
        <taxon>Embryophyta</taxon>
        <taxon>Tracheophyta</taxon>
        <taxon>Spermatophyta</taxon>
        <taxon>Magnoliopsida</taxon>
        <taxon>eudicotyledons</taxon>
        <taxon>Gunneridae</taxon>
        <taxon>Pentapetalae</taxon>
        <taxon>asterids</taxon>
        <taxon>campanulids</taxon>
        <taxon>Asterales</taxon>
        <taxon>Asteraceae</taxon>
        <taxon>Carduoideae</taxon>
        <taxon>Cardueae</taxon>
        <taxon>Centaureinae</taxon>
        <taxon>Centaurea</taxon>
    </lineage>
</organism>
<feature type="region of interest" description="Disordered" evidence="1">
    <location>
        <begin position="940"/>
        <end position="972"/>
    </location>
</feature>
<feature type="region of interest" description="Disordered" evidence="1">
    <location>
        <begin position="1315"/>
        <end position="1344"/>
    </location>
</feature>
<dbReference type="Pfam" id="PF25597">
    <property type="entry name" value="SH3_retrovirus"/>
    <property type="match status" value="1"/>
</dbReference>
<feature type="region of interest" description="Disordered" evidence="1">
    <location>
        <begin position="1448"/>
        <end position="1469"/>
    </location>
</feature>
<protein>
    <recommendedName>
        <fullName evidence="7">Reverse transcriptase Ty1/copia-type domain-containing protein</fullName>
    </recommendedName>
</protein>
<feature type="region of interest" description="Disordered" evidence="1">
    <location>
        <begin position="988"/>
        <end position="1015"/>
    </location>
</feature>
<dbReference type="InterPro" id="IPR013103">
    <property type="entry name" value="RVT_2"/>
</dbReference>
<dbReference type="PANTHER" id="PTHR11439">
    <property type="entry name" value="GAG-POL-RELATED RETROTRANSPOSON"/>
    <property type="match status" value="1"/>
</dbReference>
<evidence type="ECO:0000313" key="5">
    <source>
        <dbReference type="EMBL" id="KAJ9547080.1"/>
    </source>
</evidence>
<accession>A0AA38SQN6</accession>
<dbReference type="Pfam" id="PF07727">
    <property type="entry name" value="RVT_2"/>
    <property type="match status" value="1"/>
</dbReference>
<dbReference type="InterPro" id="IPR043502">
    <property type="entry name" value="DNA/RNA_pol_sf"/>
</dbReference>